<dbReference type="EMBL" id="CAJNNW010007536">
    <property type="protein sequence ID" value="CAE8649330.1"/>
    <property type="molecule type" value="Genomic_DNA"/>
</dbReference>
<organism evidence="2 3">
    <name type="scientific">Polarella glacialis</name>
    <name type="common">Dinoflagellate</name>
    <dbReference type="NCBI Taxonomy" id="89957"/>
    <lineage>
        <taxon>Eukaryota</taxon>
        <taxon>Sar</taxon>
        <taxon>Alveolata</taxon>
        <taxon>Dinophyceae</taxon>
        <taxon>Suessiales</taxon>
        <taxon>Suessiaceae</taxon>
        <taxon>Polarella</taxon>
    </lineage>
</organism>
<dbReference type="Proteomes" id="UP000626109">
    <property type="component" value="Unassembled WGS sequence"/>
</dbReference>
<accession>A0A813IA33</accession>
<evidence type="ECO:0000313" key="3">
    <source>
        <dbReference type="Proteomes" id="UP000626109"/>
    </source>
</evidence>
<sequence length="237" mass="22389">MAATVQWLGFAVSGAVLMQLLPGLVVQSQVTGAAWMWSPLPTCKLAAGSNWAFSAAVNSGTSDSIACTNAGASLPAGASTVACPSAIGLSSPDNGWWTGCRPGKSACGFQPEIGSGLSCTDAPTAVAATTTVAATTVAAAATTTAAAARATTVAATSAAAGATTAAASTGSTNAATTVAGTNASRATTKTTTPKATKAAAYGFASIGSGNQTGTASIASAAAAPGFLVAAAALAHLA</sequence>
<proteinExistence type="predicted"/>
<feature type="chain" id="PRO_5032280483" description="Cellulase" evidence="1">
    <location>
        <begin position="28"/>
        <end position="237"/>
    </location>
</feature>
<comment type="caution">
    <text evidence="2">The sequence shown here is derived from an EMBL/GenBank/DDBJ whole genome shotgun (WGS) entry which is preliminary data.</text>
</comment>
<evidence type="ECO:0000256" key="1">
    <source>
        <dbReference type="SAM" id="SignalP"/>
    </source>
</evidence>
<evidence type="ECO:0008006" key="4">
    <source>
        <dbReference type="Google" id="ProtNLM"/>
    </source>
</evidence>
<reference evidence="2" key="1">
    <citation type="submission" date="2021-02" db="EMBL/GenBank/DDBJ databases">
        <authorList>
            <person name="Dougan E. K."/>
            <person name="Rhodes N."/>
            <person name="Thang M."/>
            <person name="Chan C."/>
        </authorList>
    </citation>
    <scope>NUCLEOTIDE SEQUENCE</scope>
</reference>
<protein>
    <recommendedName>
        <fullName evidence="4">Cellulase</fullName>
    </recommendedName>
</protein>
<keyword evidence="1" id="KW-0732">Signal</keyword>
<gene>
    <name evidence="2" type="ORF">PGLA2088_LOCUS7320</name>
</gene>
<dbReference type="AlphaFoldDB" id="A0A813IA33"/>
<name>A0A813IA33_POLGL</name>
<evidence type="ECO:0000313" key="2">
    <source>
        <dbReference type="EMBL" id="CAE8649330.1"/>
    </source>
</evidence>
<feature type="signal peptide" evidence="1">
    <location>
        <begin position="1"/>
        <end position="27"/>
    </location>
</feature>